<evidence type="ECO:0000256" key="1">
    <source>
        <dbReference type="SAM" id="MobiDB-lite"/>
    </source>
</evidence>
<proteinExistence type="predicted"/>
<dbReference type="InParanoid" id="D8UHY7"/>
<dbReference type="KEGG" id="vcn:VOLCADRAFT_99512"/>
<organism evidence="3">
    <name type="scientific">Volvox carteri f. nagariensis</name>
    <dbReference type="NCBI Taxonomy" id="3068"/>
    <lineage>
        <taxon>Eukaryota</taxon>
        <taxon>Viridiplantae</taxon>
        <taxon>Chlorophyta</taxon>
        <taxon>core chlorophytes</taxon>
        <taxon>Chlorophyceae</taxon>
        <taxon>CS clade</taxon>
        <taxon>Chlamydomonadales</taxon>
        <taxon>Volvocaceae</taxon>
        <taxon>Volvox</taxon>
    </lineage>
</organism>
<gene>
    <name evidence="2" type="ORF">VOLCADRAFT_99512</name>
</gene>
<feature type="region of interest" description="Disordered" evidence="1">
    <location>
        <begin position="104"/>
        <end position="124"/>
    </location>
</feature>
<feature type="region of interest" description="Disordered" evidence="1">
    <location>
        <begin position="1"/>
        <end position="79"/>
    </location>
</feature>
<accession>D8UHY7</accession>
<reference evidence="2 3" key="1">
    <citation type="journal article" date="2010" name="Science">
        <title>Genomic analysis of organismal complexity in the multicellular green alga Volvox carteri.</title>
        <authorList>
            <person name="Prochnik S.E."/>
            <person name="Umen J."/>
            <person name="Nedelcu A.M."/>
            <person name="Hallmann A."/>
            <person name="Miller S.M."/>
            <person name="Nishii I."/>
            <person name="Ferris P."/>
            <person name="Kuo A."/>
            <person name="Mitros T."/>
            <person name="Fritz-Laylin L.K."/>
            <person name="Hellsten U."/>
            <person name="Chapman J."/>
            <person name="Simakov O."/>
            <person name="Rensing S.A."/>
            <person name="Terry A."/>
            <person name="Pangilinan J."/>
            <person name="Kapitonov V."/>
            <person name="Jurka J."/>
            <person name="Salamov A."/>
            <person name="Shapiro H."/>
            <person name="Schmutz J."/>
            <person name="Grimwood J."/>
            <person name="Lindquist E."/>
            <person name="Lucas S."/>
            <person name="Grigoriev I.V."/>
            <person name="Schmitt R."/>
            <person name="Kirk D."/>
            <person name="Rokhsar D.S."/>
        </authorList>
    </citation>
    <scope>NUCLEOTIDE SEQUENCE [LARGE SCALE GENOMIC DNA]</scope>
    <source>
        <strain evidence="3">f. Nagariensis / Eve</strain>
    </source>
</reference>
<dbReference type="RefSeq" id="XP_002958269.1">
    <property type="nucleotide sequence ID" value="XM_002958223.1"/>
</dbReference>
<dbReference type="EMBL" id="GL378410">
    <property type="protein sequence ID" value="EFJ40643.1"/>
    <property type="molecule type" value="Genomic_DNA"/>
</dbReference>
<dbReference type="AlphaFoldDB" id="D8UHY7"/>
<sequence>MSLPCPASGPSGPCINGTGSSQRHAMDFTGTDTSGLQQQHKPQPGTSIIEISSDRSDDDDGAVFTTESCQPGSHPHPLPATNLLLTFTQSTTLDVVKQWATDVGGGDCNSHDDSKGLKAQPFCT</sequence>
<feature type="compositionally biased region" description="Polar residues" evidence="1">
    <location>
        <begin position="30"/>
        <end position="46"/>
    </location>
</feature>
<evidence type="ECO:0000313" key="2">
    <source>
        <dbReference type="EMBL" id="EFJ40643.1"/>
    </source>
</evidence>
<dbReference type="GeneID" id="9623366"/>
<protein>
    <submittedName>
        <fullName evidence="2">Uncharacterized protein</fullName>
    </submittedName>
</protein>
<evidence type="ECO:0000313" key="3">
    <source>
        <dbReference type="Proteomes" id="UP000001058"/>
    </source>
</evidence>
<name>D8UHY7_VOLCA</name>
<keyword evidence="3" id="KW-1185">Reference proteome</keyword>
<dbReference type="Proteomes" id="UP000001058">
    <property type="component" value="Unassembled WGS sequence"/>
</dbReference>